<evidence type="ECO:0000313" key="10">
    <source>
        <dbReference type="EMBL" id="SBS88153.1"/>
    </source>
</evidence>
<evidence type="ECO:0000256" key="8">
    <source>
        <dbReference type="RuleBase" id="RU364001"/>
    </source>
</evidence>
<keyword evidence="5 8" id="KW-0249">Electron transport</keyword>
<dbReference type="PANTHER" id="PTHR43112">
    <property type="entry name" value="FERREDOXIN"/>
    <property type="match status" value="1"/>
</dbReference>
<evidence type="ECO:0000256" key="6">
    <source>
        <dbReference type="ARBA" id="ARBA00023004"/>
    </source>
</evidence>
<dbReference type="SUPFAM" id="SSF54292">
    <property type="entry name" value="2Fe-2S ferredoxin-like"/>
    <property type="match status" value="1"/>
</dbReference>
<dbReference type="PROSITE" id="PS51085">
    <property type="entry name" value="2FE2S_FER_2"/>
    <property type="match status" value="1"/>
</dbReference>
<gene>
    <name evidence="11" type="ORF">POVCU1_043230</name>
    <name evidence="10" type="ORF">POVCU2_0046700</name>
</gene>
<feature type="domain" description="2Fe-2S ferredoxin-type" evidence="9">
    <location>
        <begin position="89"/>
        <end position="179"/>
    </location>
</feature>
<dbReference type="PROSITE" id="PS00197">
    <property type="entry name" value="2FE2S_FER_1"/>
    <property type="match status" value="1"/>
</dbReference>
<protein>
    <recommendedName>
        <fullName evidence="8">Ferredoxin</fullName>
    </recommendedName>
</protein>
<dbReference type="PANTHER" id="PTHR43112:SF3">
    <property type="entry name" value="FERREDOXIN-2, CHLOROPLASTIC"/>
    <property type="match status" value="1"/>
</dbReference>
<comment type="function">
    <text evidence="8">Ferredoxins are iron-sulfur proteins that transfer electrons in a wide variety of metabolic reactions.</text>
</comment>
<dbReference type="Pfam" id="PF00111">
    <property type="entry name" value="Fer2"/>
    <property type="match status" value="1"/>
</dbReference>
<dbReference type="GO" id="GO:0046872">
    <property type="term" value="F:metal ion binding"/>
    <property type="evidence" value="ECO:0007669"/>
    <property type="project" value="UniProtKB-KW"/>
</dbReference>
<dbReference type="CDD" id="cd00207">
    <property type="entry name" value="fer2"/>
    <property type="match status" value="1"/>
</dbReference>
<dbReference type="NCBIfam" id="TIGR02008">
    <property type="entry name" value="fdx_plant"/>
    <property type="match status" value="1"/>
</dbReference>
<evidence type="ECO:0000256" key="2">
    <source>
        <dbReference type="ARBA" id="ARBA00022448"/>
    </source>
</evidence>
<proteinExistence type="inferred from homology"/>
<keyword evidence="3 8" id="KW-0001">2Fe-2S</keyword>
<dbReference type="GO" id="GO:0022900">
    <property type="term" value="P:electron transport chain"/>
    <property type="evidence" value="ECO:0007669"/>
    <property type="project" value="InterPro"/>
</dbReference>
<dbReference type="EMBL" id="FLQU01000614">
    <property type="protein sequence ID" value="SBS88153.1"/>
    <property type="molecule type" value="Genomic_DNA"/>
</dbReference>
<evidence type="ECO:0000256" key="1">
    <source>
        <dbReference type="ARBA" id="ARBA00007874"/>
    </source>
</evidence>
<dbReference type="Gene3D" id="3.10.20.30">
    <property type="match status" value="1"/>
</dbReference>
<evidence type="ECO:0000313" key="11">
    <source>
        <dbReference type="EMBL" id="SBS98068.1"/>
    </source>
</evidence>
<reference evidence="12 13" key="2">
    <citation type="submission" date="2016-05" db="EMBL/GenBank/DDBJ databases">
        <authorList>
            <person name="Naeem Raeece"/>
        </authorList>
    </citation>
    <scope>NUCLEOTIDE SEQUENCE [LARGE SCALE GENOMIC DNA]</scope>
</reference>
<evidence type="ECO:0000256" key="3">
    <source>
        <dbReference type="ARBA" id="ARBA00022714"/>
    </source>
</evidence>
<sequence>MSARSLSSHANTYQLNSNPHPLSYMYGNKIIINNPKKRICSKIVRNLANYSKQSCFPVIHNNKISSLDAYSKSCKKKFFKSSKQNKLFYNITLRTNDGEKKIECNEDEYILDASERQNVELPYSCRGGSCSTCAAKLVEGEVDNEDQSYLDEEQLKQKYVLLCTCYPKSDCVIETHKEDELHDICRLIMGVWGVKSNVGMVYLSLKVSTEKRGMKGHVLQETF</sequence>
<evidence type="ECO:0000256" key="4">
    <source>
        <dbReference type="ARBA" id="ARBA00022723"/>
    </source>
</evidence>
<evidence type="ECO:0000259" key="9">
    <source>
        <dbReference type="PROSITE" id="PS51085"/>
    </source>
</evidence>
<dbReference type="Proteomes" id="UP000078560">
    <property type="component" value="Unassembled WGS sequence"/>
</dbReference>
<dbReference type="InterPro" id="IPR006058">
    <property type="entry name" value="2Fe2S_fd_BS"/>
</dbReference>
<evidence type="ECO:0000256" key="7">
    <source>
        <dbReference type="ARBA" id="ARBA00023014"/>
    </source>
</evidence>
<comment type="similarity">
    <text evidence="1 8">Belongs to the 2Fe2S plant-type ferredoxin family.</text>
</comment>
<dbReference type="Proteomes" id="UP000078546">
    <property type="component" value="Unassembled WGS sequence"/>
</dbReference>
<dbReference type="GO" id="GO:0051537">
    <property type="term" value="F:2 iron, 2 sulfur cluster binding"/>
    <property type="evidence" value="ECO:0007669"/>
    <property type="project" value="UniProtKB-KW"/>
</dbReference>
<keyword evidence="2 8" id="KW-0813">Transport</keyword>
<evidence type="ECO:0000313" key="13">
    <source>
        <dbReference type="Proteomes" id="UP000078560"/>
    </source>
</evidence>
<organism evidence="11 12">
    <name type="scientific">Plasmodium ovale curtisi</name>
    <dbReference type="NCBI Taxonomy" id="864141"/>
    <lineage>
        <taxon>Eukaryota</taxon>
        <taxon>Sar</taxon>
        <taxon>Alveolata</taxon>
        <taxon>Apicomplexa</taxon>
        <taxon>Aconoidasida</taxon>
        <taxon>Haemosporida</taxon>
        <taxon>Plasmodiidae</taxon>
        <taxon>Plasmodium</taxon>
        <taxon>Plasmodium (Plasmodium)</taxon>
    </lineage>
</organism>
<keyword evidence="4 8" id="KW-0479">Metal-binding</keyword>
<dbReference type="InterPro" id="IPR036010">
    <property type="entry name" value="2Fe-2S_ferredoxin-like_sf"/>
</dbReference>
<dbReference type="EMBL" id="FLQV01000784">
    <property type="protein sequence ID" value="SBS98068.1"/>
    <property type="molecule type" value="Genomic_DNA"/>
</dbReference>
<comment type="cofactor">
    <cofactor evidence="8">
        <name>[2Fe-2S] cluster</name>
        <dbReference type="ChEBI" id="CHEBI:190135"/>
    </cofactor>
    <text evidence="8">Binds 1 [2Fe-2S] cluster.</text>
</comment>
<dbReference type="AlphaFoldDB" id="A0A1A8WYL5"/>
<evidence type="ECO:0000256" key="5">
    <source>
        <dbReference type="ARBA" id="ARBA00022982"/>
    </source>
</evidence>
<dbReference type="InterPro" id="IPR012675">
    <property type="entry name" value="Beta-grasp_dom_sf"/>
</dbReference>
<accession>A0A1A8WYL5</accession>
<name>A0A1A8WYL5_PLAOA</name>
<dbReference type="InterPro" id="IPR010241">
    <property type="entry name" value="Fd_pln"/>
</dbReference>
<keyword evidence="6 8" id="KW-0408">Iron</keyword>
<evidence type="ECO:0000313" key="12">
    <source>
        <dbReference type="Proteomes" id="UP000078546"/>
    </source>
</evidence>
<dbReference type="FunFam" id="3.10.20.30:FF:000014">
    <property type="entry name" value="Ferredoxin"/>
    <property type="match status" value="1"/>
</dbReference>
<reference evidence="11" key="1">
    <citation type="submission" date="2016-05" db="EMBL/GenBank/DDBJ databases">
        <authorList>
            <person name="Lavstsen T."/>
            <person name="Jespersen J.S."/>
        </authorList>
    </citation>
    <scope>NUCLEOTIDE SEQUENCE [LARGE SCALE GENOMIC DNA]</scope>
</reference>
<keyword evidence="7 8" id="KW-0411">Iron-sulfur</keyword>
<dbReference type="GO" id="GO:0009055">
    <property type="term" value="F:electron transfer activity"/>
    <property type="evidence" value="ECO:0007669"/>
    <property type="project" value="InterPro"/>
</dbReference>
<dbReference type="InterPro" id="IPR001041">
    <property type="entry name" value="2Fe-2S_ferredoxin-type"/>
</dbReference>